<evidence type="ECO:0000259" key="17">
    <source>
        <dbReference type="PROSITE" id="PS50862"/>
    </source>
</evidence>
<dbReference type="Pfam" id="PF01409">
    <property type="entry name" value="tRNA-synt_2d"/>
    <property type="match status" value="2"/>
</dbReference>
<reference evidence="20" key="1">
    <citation type="submission" date="2022-11" db="UniProtKB">
        <authorList>
            <consortium name="WormBaseParasite"/>
        </authorList>
    </citation>
    <scope>IDENTIFICATION</scope>
</reference>
<keyword evidence="12" id="KW-0030">Aminoacyl-tRNA synthetase</keyword>
<evidence type="ECO:0000256" key="14">
    <source>
        <dbReference type="ARBA" id="ARBA00049255"/>
    </source>
</evidence>
<keyword evidence="11" id="KW-0496">Mitochondrion</keyword>
<evidence type="ECO:0000313" key="20">
    <source>
        <dbReference type="WBParaSite" id="ACRNAN_scaffold1350.g13688.t1"/>
    </source>
</evidence>
<dbReference type="AlphaFoldDB" id="A0A914CSJ2"/>
<name>A0A914CSJ2_9BILA</name>
<comment type="subcellular location">
    <subcellularLocation>
        <location evidence="1">Mitochondrion matrix</location>
    </subcellularLocation>
</comment>
<feature type="domain" description="FDX-ACB" evidence="18">
    <location>
        <begin position="348"/>
        <end position="443"/>
    </location>
</feature>
<dbReference type="Gene3D" id="3.30.930.10">
    <property type="entry name" value="Bira Bifunctional Protein, Domain 2"/>
    <property type="match status" value="1"/>
</dbReference>
<evidence type="ECO:0000256" key="13">
    <source>
        <dbReference type="ARBA" id="ARBA00031194"/>
    </source>
</evidence>
<comment type="function">
    <text evidence="15">Is responsible for the charging of tRNA(Phe) with phenylalanine in mitochondrial translation. To a lesser extent, also catalyzes direct attachment of m-Tyr (an oxidized version of Phe) to tRNA(Phe), thereby opening the way for delivery of the misacylated tRNA to the ribosome and incorporation of ROS-damaged amino acid into proteins.</text>
</comment>
<keyword evidence="5" id="KW-0436">Ligase</keyword>
<evidence type="ECO:0000256" key="16">
    <source>
        <dbReference type="ARBA" id="ARBA00073229"/>
    </source>
</evidence>
<evidence type="ECO:0000313" key="19">
    <source>
        <dbReference type="Proteomes" id="UP000887540"/>
    </source>
</evidence>
<feature type="domain" description="Aminoacyl-transfer RNA synthetases class-II family profile" evidence="17">
    <location>
        <begin position="96"/>
        <end position="346"/>
    </location>
</feature>
<keyword evidence="19" id="KW-1185">Reference proteome</keyword>
<evidence type="ECO:0000256" key="7">
    <source>
        <dbReference type="ARBA" id="ARBA00022840"/>
    </source>
</evidence>
<dbReference type="InterPro" id="IPR045864">
    <property type="entry name" value="aa-tRNA-synth_II/BPL/LPL"/>
</dbReference>
<dbReference type="SMART" id="SM00896">
    <property type="entry name" value="FDX-ACB"/>
    <property type="match status" value="1"/>
</dbReference>
<evidence type="ECO:0000259" key="18">
    <source>
        <dbReference type="PROSITE" id="PS51447"/>
    </source>
</evidence>
<keyword evidence="8" id="KW-0648">Protein biosynthesis</keyword>
<comment type="catalytic activity">
    <reaction evidence="14">
        <text>tRNA(Phe) + L-phenylalanine + ATP = L-phenylalanyl-tRNA(Phe) + AMP + diphosphate + H(+)</text>
        <dbReference type="Rhea" id="RHEA:19413"/>
        <dbReference type="Rhea" id="RHEA-COMP:9668"/>
        <dbReference type="Rhea" id="RHEA-COMP:9699"/>
        <dbReference type="ChEBI" id="CHEBI:15378"/>
        <dbReference type="ChEBI" id="CHEBI:30616"/>
        <dbReference type="ChEBI" id="CHEBI:33019"/>
        <dbReference type="ChEBI" id="CHEBI:58095"/>
        <dbReference type="ChEBI" id="CHEBI:78442"/>
        <dbReference type="ChEBI" id="CHEBI:78531"/>
        <dbReference type="ChEBI" id="CHEBI:456215"/>
        <dbReference type="EC" id="6.1.1.20"/>
    </reaction>
</comment>
<keyword evidence="6" id="KW-0547">Nucleotide-binding</keyword>
<sequence length="443" mass="51823">MPRPIPRLFLNLYRFYSTPATSASTKPTSAQKWVPEKLELDGKTYISEEKYWNISPNLIKLTERRLLFDEANPLNLLKRRIVNHMHKKHRKPGNRSPIFAVCEDQRRIVSVFENFDSLLTPLDHVSRRTSDTYYVNREYCLRAHTSAHQHSLIKQGFDNFLVVGDVYRRDEIDRNHFPCFHQMEGVRLYSADELFGTPQPGKDFKLFETNGERTKEKQEFHAFDAAKVLELKLKETLEDLCRELFGEKAQMRWVDAYFPFTHPSFELEVFFGEKWLEVLGCGVIEQKLLESAGAGSKVGWAFGLGLERLAMVLYGIPDIRLFWSTDTGFLHQFQGKQPGDSIQYVPISVHPQLYMDISFWLPENHDSTHMKSDAYDLIRNIGGDLVEQVEIIDEFYNPKTNLTSHCYRIIYRSNERVLTKEEVNVVHGKITEEFIRLYNVKIR</sequence>
<accession>A0A914CSJ2</accession>
<dbReference type="InterPro" id="IPR002319">
    <property type="entry name" value="Phenylalanyl-tRNA_Synthase"/>
</dbReference>
<evidence type="ECO:0000256" key="6">
    <source>
        <dbReference type="ARBA" id="ARBA00022741"/>
    </source>
</evidence>
<dbReference type="GO" id="GO:0005524">
    <property type="term" value="F:ATP binding"/>
    <property type="evidence" value="ECO:0007669"/>
    <property type="project" value="UniProtKB-KW"/>
</dbReference>
<dbReference type="EC" id="6.1.1.20" evidence="4"/>
<evidence type="ECO:0000256" key="10">
    <source>
        <dbReference type="ARBA" id="ARBA00022990"/>
    </source>
</evidence>
<dbReference type="InterPro" id="IPR006195">
    <property type="entry name" value="aa-tRNA-synth_II"/>
</dbReference>
<protein>
    <recommendedName>
        <fullName evidence="16">Phenylalanine--tRNA ligase, mitochondrial</fullName>
        <ecNumber evidence="4">6.1.1.20</ecNumber>
    </recommendedName>
    <alternativeName>
        <fullName evidence="13">Phenylalanyl-tRNA synthetase</fullName>
    </alternativeName>
</protein>
<evidence type="ECO:0000256" key="11">
    <source>
        <dbReference type="ARBA" id="ARBA00023128"/>
    </source>
</evidence>
<dbReference type="GO" id="GO:0000049">
    <property type="term" value="F:tRNA binding"/>
    <property type="evidence" value="ECO:0007669"/>
    <property type="project" value="InterPro"/>
</dbReference>
<evidence type="ECO:0000256" key="3">
    <source>
        <dbReference type="ARBA" id="ARBA00011245"/>
    </source>
</evidence>
<evidence type="ECO:0000256" key="1">
    <source>
        <dbReference type="ARBA" id="ARBA00004305"/>
    </source>
</evidence>
<dbReference type="CDD" id="cd00496">
    <property type="entry name" value="PheRS_alpha_core"/>
    <property type="match status" value="1"/>
</dbReference>
<evidence type="ECO:0000256" key="8">
    <source>
        <dbReference type="ARBA" id="ARBA00022917"/>
    </source>
</evidence>
<evidence type="ECO:0000256" key="4">
    <source>
        <dbReference type="ARBA" id="ARBA00012814"/>
    </source>
</evidence>
<evidence type="ECO:0000256" key="5">
    <source>
        <dbReference type="ARBA" id="ARBA00022598"/>
    </source>
</evidence>
<keyword evidence="10" id="KW-0007">Acetylation</keyword>
<comment type="similarity">
    <text evidence="2">Belongs to the class-II aminoacyl-tRNA synthetase family.</text>
</comment>
<dbReference type="PROSITE" id="PS51447">
    <property type="entry name" value="FDX_ACB"/>
    <property type="match status" value="1"/>
</dbReference>
<dbReference type="GO" id="GO:0005759">
    <property type="term" value="C:mitochondrial matrix"/>
    <property type="evidence" value="ECO:0007669"/>
    <property type="project" value="UniProtKB-SubCell"/>
</dbReference>
<dbReference type="GO" id="GO:0004826">
    <property type="term" value="F:phenylalanine-tRNA ligase activity"/>
    <property type="evidence" value="ECO:0007669"/>
    <property type="project" value="UniProtKB-EC"/>
</dbReference>
<keyword evidence="9" id="KW-0809">Transit peptide</keyword>
<keyword evidence="7" id="KW-0067">ATP-binding</keyword>
<dbReference type="WBParaSite" id="ACRNAN_scaffold1350.g13688.t1">
    <property type="protein sequence ID" value="ACRNAN_scaffold1350.g13688.t1"/>
    <property type="gene ID" value="ACRNAN_scaffold1350.g13688"/>
</dbReference>
<dbReference type="PANTHER" id="PTHR11538">
    <property type="entry name" value="PHENYLALANYL-TRNA SYNTHETASE"/>
    <property type="match status" value="1"/>
</dbReference>
<dbReference type="FunFam" id="3.30.930.10:FF:000041">
    <property type="entry name" value="Phenylalanyl-tRNA synthetase 2, mitochondrial"/>
    <property type="match status" value="1"/>
</dbReference>
<dbReference type="SUPFAM" id="SSF54991">
    <property type="entry name" value="Anticodon-binding domain of PheRS"/>
    <property type="match status" value="1"/>
</dbReference>
<dbReference type="PANTHER" id="PTHR11538:SF41">
    <property type="entry name" value="PHENYLALANINE--TRNA LIGASE, MITOCHONDRIAL"/>
    <property type="match status" value="1"/>
</dbReference>
<dbReference type="Proteomes" id="UP000887540">
    <property type="component" value="Unplaced"/>
</dbReference>
<dbReference type="Gene3D" id="3.30.70.380">
    <property type="entry name" value="Ferrodoxin-fold anticodon-binding domain"/>
    <property type="match status" value="1"/>
</dbReference>
<dbReference type="Pfam" id="PF03147">
    <property type="entry name" value="FDX-ACB"/>
    <property type="match status" value="1"/>
</dbReference>
<comment type="subunit">
    <text evidence="3">Monomer.</text>
</comment>
<organism evidence="19 20">
    <name type="scientific">Acrobeloides nanus</name>
    <dbReference type="NCBI Taxonomy" id="290746"/>
    <lineage>
        <taxon>Eukaryota</taxon>
        <taxon>Metazoa</taxon>
        <taxon>Ecdysozoa</taxon>
        <taxon>Nematoda</taxon>
        <taxon>Chromadorea</taxon>
        <taxon>Rhabditida</taxon>
        <taxon>Tylenchina</taxon>
        <taxon>Cephalobomorpha</taxon>
        <taxon>Cephaloboidea</taxon>
        <taxon>Cephalobidae</taxon>
        <taxon>Acrobeloides</taxon>
    </lineage>
</organism>
<evidence type="ECO:0000256" key="15">
    <source>
        <dbReference type="ARBA" id="ARBA00060211"/>
    </source>
</evidence>
<dbReference type="InterPro" id="IPR036690">
    <property type="entry name" value="Fdx_antiC-bd_sf"/>
</dbReference>
<evidence type="ECO:0000256" key="9">
    <source>
        <dbReference type="ARBA" id="ARBA00022946"/>
    </source>
</evidence>
<proteinExistence type="inferred from homology"/>
<dbReference type="SUPFAM" id="SSF55681">
    <property type="entry name" value="Class II aaRS and biotin synthetases"/>
    <property type="match status" value="1"/>
</dbReference>
<dbReference type="InterPro" id="IPR005121">
    <property type="entry name" value="Fdx_antiC-bd"/>
</dbReference>
<dbReference type="PROSITE" id="PS50862">
    <property type="entry name" value="AA_TRNA_LIGASE_II"/>
    <property type="match status" value="1"/>
</dbReference>
<dbReference type="FunFam" id="3.30.70.380:FF:000002">
    <property type="entry name" value="phenylalanine--tRNA ligase, mitochondrial"/>
    <property type="match status" value="1"/>
</dbReference>
<dbReference type="GO" id="GO:0006432">
    <property type="term" value="P:phenylalanyl-tRNA aminoacylation"/>
    <property type="evidence" value="ECO:0007669"/>
    <property type="project" value="TreeGrafter"/>
</dbReference>
<evidence type="ECO:0000256" key="2">
    <source>
        <dbReference type="ARBA" id="ARBA00008226"/>
    </source>
</evidence>
<evidence type="ECO:0000256" key="12">
    <source>
        <dbReference type="ARBA" id="ARBA00023146"/>
    </source>
</evidence>